<dbReference type="Gene3D" id="3.90.79.10">
    <property type="entry name" value="Nucleoside Triphosphate Pyrophosphohydrolase"/>
    <property type="match status" value="1"/>
</dbReference>
<accession>A0A0C9VBW5</accession>
<evidence type="ECO:0000259" key="1">
    <source>
        <dbReference type="PROSITE" id="PS51462"/>
    </source>
</evidence>
<dbReference type="Pfam" id="PF15916">
    <property type="entry name" value="DUF4743"/>
    <property type="match status" value="1"/>
</dbReference>
<dbReference type="EMBL" id="KN837195">
    <property type="protein sequence ID" value="KIJ34821.1"/>
    <property type="molecule type" value="Genomic_DNA"/>
</dbReference>
<dbReference type="InterPro" id="IPR015797">
    <property type="entry name" value="NUDIX_hydrolase-like_dom_sf"/>
</dbReference>
<sequence length="428" mass="48139">MRHGLGQTLRIGSRLRGLRVPQPRRFASAQQVDLAHFYNNHRTPEPVVYPNNHTTVLPLVLRSSNLVVGPIKGNHIVASRDEHGNVSLSGSEDVVPFVLSGGDGNLLGFVREQVSKAIVEDHQSQERSPWNVTFAEEAEAPCSIAFADWVNEMGTPERTKHILRLVQEWKEKEKFMDILRGWSDESYPVFNHVSKDKDNKNPAVAFSIERAALPLFGFPNFGSLLISYYTDAKTGEKMLWIPRRSRQKRTWPGKLDVTAGGGLELLDTPLSTICRECAEEASLDREYVVAFARPTGMISFPHRSPDGWILPGIYFTYDLPLPGDGSVMPAINKDDGEVEKFELMNVETVVQKLFDDEFKPNSALALVDFLIRHGHITPENDARYMDICLELKRDIRLPKWRPTDKSSSQDEGSSILTDILSIGLFAML</sequence>
<dbReference type="InterPro" id="IPR031804">
    <property type="entry name" value="DUF4743"/>
</dbReference>
<dbReference type="FunFam" id="3.90.79.10:FF:000019">
    <property type="entry name" value="Thiamin pyrophosphokinase, putative"/>
    <property type="match status" value="1"/>
</dbReference>
<name>A0A0C9VBW5_SPHS4</name>
<dbReference type="InterPro" id="IPR000086">
    <property type="entry name" value="NUDIX_hydrolase_dom"/>
</dbReference>
<dbReference type="SUPFAM" id="SSF55811">
    <property type="entry name" value="Nudix"/>
    <property type="match status" value="1"/>
</dbReference>
<organism evidence="2 3">
    <name type="scientific">Sphaerobolus stellatus (strain SS14)</name>
    <dbReference type="NCBI Taxonomy" id="990650"/>
    <lineage>
        <taxon>Eukaryota</taxon>
        <taxon>Fungi</taxon>
        <taxon>Dikarya</taxon>
        <taxon>Basidiomycota</taxon>
        <taxon>Agaricomycotina</taxon>
        <taxon>Agaricomycetes</taxon>
        <taxon>Phallomycetidae</taxon>
        <taxon>Geastrales</taxon>
        <taxon>Sphaerobolaceae</taxon>
        <taxon>Sphaerobolus</taxon>
    </lineage>
</organism>
<dbReference type="AlphaFoldDB" id="A0A0C9VBW5"/>
<dbReference type="CDD" id="cd03676">
    <property type="entry name" value="NUDIX_Tnr3_like"/>
    <property type="match status" value="1"/>
</dbReference>
<dbReference type="GO" id="GO:0044715">
    <property type="term" value="F:8-oxo-dGDP phosphatase activity"/>
    <property type="evidence" value="ECO:0007669"/>
    <property type="project" value="UniProtKB-ARBA"/>
</dbReference>
<feature type="domain" description="Nudix hydrolase" evidence="1">
    <location>
        <begin position="216"/>
        <end position="368"/>
    </location>
</feature>
<dbReference type="HOGENOM" id="CLU_048013_0_1_1"/>
<gene>
    <name evidence="2" type="ORF">M422DRAFT_181541</name>
</gene>
<proteinExistence type="predicted"/>
<keyword evidence="3" id="KW-1185">Reference proteome</keyword>
<dbReference type="Pfam" id="PF00293">
    <property type="entry name" value="NUDIX"/>
    <property type="match status" value="1"/>
</dbReference>
<dbReference type="OrthoDB" id="10261522at2759"/>
<dbReference type="PROSITE" id="PS51462">
    <property type="entry name" value="NUDIX"/>
    <property type="match status" value="1"/>
</dbReference>
<evidence type="ECO:0000313" key="2">
    <source>
        <dbReference type="EMBL" id="KIJ34821.1"/>
    </source>
</evidence>
<evidence type="ECO:0000313" key="3">
    <source>
        <dbReference type="Proteomes" id="UP000054279"/>
    </source>
</evidence>
<dbReference type="PANTHER" id="PTHR13622:SF8">
    <property type="entry name" value="THIAMIN PYROPHOSPHOKINASE 1"/>
    <property type="match status" value="1"/>
</dbReference>
<dbReference type="Proteomes" id="UP000054279">
    <property type="component" value="Unassembled WGS sequence"/>
</dbReference>
<protein>
    <recommendedName>
        <fullName evidence="1">Nudix hydrolase domain-containing protein</fullName>
    </recommendedName>
</protein>
<dbReference type="PANTHER" id="PTHR13622">
    <property type="entry name" value="THIAMIN PYROPHOSPHOKINASE"/>
    <property type="match status" value="1"/>
</dbReference>
<reference evidence="2 3" key="1">
    <citation type="submission" date="2014-06" db="EMBL/GenBank/DDBJ databases">
        <title>Evolutionary Origins and Diversification of the Mycorrhizal Mutualists.</title>
        <authorList>
            <consortium name="DOE Joint Genome Institute"/>
            <consortium name="Mycorrhizal Genomics Consortium"/>
            <person name="Kohler A."/>
            <person name="Kuo A."/>
            <person name="Nagy L.G."/>
            <person name="Floudas D."/>
            <person name="Copeland A."/>
            <person name="Barry K.W."/>
            <person name="Cichocki N."/>
            <person name="Veneault-Fourrey C."/>
            <person name="LaButti K."/>
            <person name="Lindquist E.A."/>
            <person name="Lipzen A."/>
            <person name="Lundell T."/>
            <person name="Morin E."/>
            <person name="Murat C."/>
            <person name="Riley R."/>
            <person name="Ohm R."/>
            <person name="Sun H."/>
            <person name="Tunlid A."/>
            <person name="Henrissat B."/>
            <person name="Grigoriev I.V."/>
            <person name="Hibbett D.S."/>
            <person name="Martin F."/>
        </authorList>
    </citation>
    <scope>NUCLEOTIDE SEQUENCE [LARGE SCALE GENOMIC DNA]</scope>
    <source>
        <strain evidence="2 3">SS14</strain>
    </source>
</reference>